<reference evidence="1 2" key="1">
    <citation type="submission" date="2018-11" db="EMBL/GenBank/DDBJ databases">
        <title>The genome draft of YIM 96095.</title>
        <authorList>
            <person name="Tang S.-K."/>
            <person name="Chunyu W.-X."/>
            <person name="Feng Y.-Z."/>
        </authorList>
    </citation>
    <scope>NUCLEOTIDE SEQUENCE [LARGE SCALE GENOMIC DNA]</scope>
    <source>
        <strain evidence="1 2">YIM 96095</strain>
    </source>
</reference>
<dbReference type="EMBL" id="RJMB01000016">
    <property type="protein sequence ID" value="RNL83495.1"/>
    <property type="molecule type" value="Genomic_DNA"/>
</dbReference>
<protein>
    <submittedName>
        <fullName evidence="1">Uncharacterized protein</fullName>
    </submittedName>
</protein>
<sequence>MRQRLLVTVIIGVLTLQVTVPLVQLLRGDLPARFGWQMYSASPEWPTIEVVDTDDNVTALDESDIRKNRGEMRADERLANALCRENPDVVQVRVHHGDTVQSFDCSAP</sequence>
<keyword evidence="2" id="KW-1185">Reference proteome</keyword>
<gene>
    <name evidence="1" type="ORF">EFW17_15970</name>
</gene>
<comment type="caution">
    <text evidence="1">The sequence shown here is derived from an EMBL/GenBank/DDBJ whole genome shotgun (WGS) entry which is preliminary data.</text>
</comment>
<organism evidence="1 2">
    <name type="scientific">Halostreptopolyspora alba</name>
    <dbReference type="NCBI Taxonomy" id="2487137"/>
    <lineage>
        <taxon>Bacteria</taxon>
        <taxon>Bacillati</taxon>
        <taxon>Actinomycetota</taxon>
        <taxon>Actinomycetes</taxon>
        <taxon>Streptosporangiales</taxon>
        <taxon>Nocardiopsidaceae</taxon>
        <taxon>Halostreptopolyspora</taxon>
    </lineage>
</organism>
<evidence type="ECO:0000313" key="2">
    <source>
        <dbReference type="Proteomes" id="UP000269198"/>
    </source>
</evidence>
<name>A0A3N0E6N9_9ACTN</name>
<dbReference type="OrthoDB" id="4966372at2"/>
<evidence type="ECO:0000313" key="1">
    <source>
        <dbReference type="EMBL" id="RNL83495.1"/>
    </source>
</evidence>
<dbReference type="Proteomes" id="UP000269198">
    <property type="component" value="Unassembled WGS sequence"/>
</dbReference>
<proteinExistence type="predicted"/>
<accession>A0A3N0E6N9</accession>
<dbReference type="AlphaFoldDB" id="A0A3N0E6N9"/>
<dbReference type="RefSeq" id="WP_123202202.1">
    <property type="nucleotide sequence ID" value="NZ_RJMB01000016.1"/>
</dbReference>